<dbReference type="PANTHER" id="PTHR47103:SF8">
    <property type="entry name" value="DNA-BINDING PROTEIN"/>
    <property type="match status" value="1"/>
</dbReference>
<dbReference type="Proteomes" id="UP001412067">
    <property type="component" value="Unassembled WGS sequence"/>
</dbReference>
<dbReference type="PANTHER" id="PTHR47103">
    <property type="entry name" value="DNA-BINDING PROTEIN"/>
    <property type="match status" value="1"/>
</dbReference>
<dbReference type="SMART" id="SM00343">
    <property type="entry name" value="ZnF_C2HC"/>
    <property type="match status" value="1"/>
</dbReference>
<proteinExistence type="predicted"/>
<evidence type="ECO:0000256" key="2">
    <source>
        <dbReference type="ARBA" id="ARBA00022737"/>
    </source>
</evidence>
<evidence type="ECO:0000256" key="3">
    <source>
        <dbReference type="ARBA" id="ARBA00022771"/>
    </source>
</evidence>
<sequence length="86" mass="9699">MELLTCCWSAASTPRMVASAFWQFVSGRWWHLLIVADPIQLKGVIAKPRQAHNLYRPELCKNCKRPGHYARECTNVAICNNCGLPG</sequence>
<evidence type="ECO:0000313" key="7">
    <source>
        <dbReference type="EMBL" id="KAK8962154.1"/>
    </source>
</evidence>
<evidence type="ECO:0000259" key="6">
    <source>
        <dbReference type="PROSITE" id="PS50158"/>
    </source>
</evidence>
<accession>A0ABR2MEN4</accession>
<keyword evidence="1" id="KW-0479">Metal-binding</keyword>
<evidence type="ECO:0000313" key="8">
    <source>
        <dbReference type="Proteomes" id="UP001412067"/>
    </source>
</evidence>
<evidence type="ECO:0000256" key="1">
    <source>
        <dbReference type="ARBA" id="ARBA00022723"/>
    </source>
</evidence>
<comment type="caution">
    <text evidence="7">The sequence shown here is derived from an EMBL/GenBank/DDBJ whole genome shotgun (WGS) entry which is preliminary data.</text>
</comment>
<protein>
    <recommendedName>
        <fullName evidence="6">CCHC-type domain-containing protein</fullName>
    </recommendedName>
</protein>
<evidence type="ECO:0000256" key="4">
    <source>
        <dbReference type="ARBA" id="ARBA00022833"/>
    </source>
</evidence>
<dbReference type="PROSITE" id="PS50158">
    <property type="entry name" value="ZF_CCHC"/>
    <property type="match status" value="1"/>
</dbReference>
<dbReference type="InterPro" id="IPR001878">
    <property type="entry name" value="Znf_CCHC"/>
</dbReference>
<organism evidence="7 8">
    <name type="scientific">Platanthera guangdongensis</name>
    <dbReference type="NCBI Taxonomy" id="2320717"/>
    <lineage>
        <taxon>Eukaryota</taxon>
        <taxon>Viridiplantae</taxon>
        <taxon>Streptophyta</taxon>
        <taxon>Embryophyta</taxon>
        <taxon>Tracheophyta</taxon>
        <taxon>Spermatophyta</taxon>
        <taxon>Magnoliopsida</taxon>
        <taxon>Liliopsida</taxon>
        <taxon>Asparagales</taxon>
        <taxon>Orchidaceae</taxon>
        <taxon>Orchidoideae</taxon>
        <taxon>Orchideae</taxon>
        <taxon>Orchidinae</taxon>
        <taxon>Platanthera</taxon>
    </lineage>
</organism>
<reference evidence="7 8" key="1">
    <citation type="journal article" date="2022" name="Nat. Plants">
        <title>Genomes of leafy and leafless Platanthera orchids illuminate the evolution of mycoheterotrophy.</title>
        <authorList>
            <person name="Li M.H."/>
            <person name="Liu K.W."/>
            <person name="Li Z."/>
            <person name="Lu H.C."/>
            <person name="Ye Q.L."/>
            <person name="Zhang D."/>
            <person name="Wang J.Y."/>
            <person name="Li Y.F."/>
            <person name="Zhong Z.M."/>
            <person name="Liu X."/>
            <person name="Yu X."/>
            <person name="Liu D.K."/>
            <person name="Tu X.D."/>
            <person name="Liu B."/>
            <person name="Hao Y."/>
            <person name="Liao X.Y."/>
            <person name="Jiang Y.T."/>
            <person name="Sun W.H."/>
            <person name="Chen J."/>
            <person name="Chen Y.Q."/>
            <person name="Ai Y."/>
            <person name="Zhai J.W."/>
            <person name="Wu S.S."/>
            <person name="Zhou Z."/>
            <person name="Hsiao Y.Y."/>
            <person name="Wu W.L."/>
            <person name="Chen Y.Y."/>
            <person name="Lin Y.F."/>
            <person name="Hsu J.L."/>
            <person name="Li C.Y."/>
            <person name="Wang Z.W."/>
            <person name="Zhao X."/>
            <person name="Zhong W.Y."/>
            <person name="Ma X.K."/>
            <person name="Ma L."/>
            <person name="Huang J."/>
            <person name="Chen G.Z."/>
            <person name="Huang M.Z."/>
            <person name="Huang L."/>
            <person name="Peng D.H."/>
            <person name="Luo Y.B."/>
            <person name="Zou S.Q."/>
            <person name="Chen S.P."/>
            <person name="Lan S."/>
            <person name="Tsai W.C."/>
            <person name="Van de Peer Y."/>
            <person name="Liu Z.J."/>
        </authorList>
    </citation>
    <scope>NUCLEOTIDE SEQUENCE [LARGE SCALE GENOMIC DNA]</scope>
    <source>
        <strain evidence="7">Lor288</strain>
    </source>
</reference>
<dbReference type="EMBL" id="JBBWWR010000008">
    <property type="protein sequence ID" value="KAK8962154.1"/>
    <property type="molecule type" value="Genomic_DNA"/>
</dbReference>
<feature type="domain" description="CCHC-type" evidence="6">
    <location>
        <begin position="60"/>
        <end position="75"/>
    </location>
</feature>
<keyword evidence="4" id="KW-0862">Zinc</keyword>
<dbReference type="SUPFAM" id="SSF57756">
    <property type="entry name" value="Retrovirus zinc finger-like domains"/>
    <property type="match status" value="1"/>
</dbReference>
<keyword evidence="8" id="KW-1185">Reference proteome</keyword>
<name>A0ABR2MEN4_9ASPA</name>
<dbReference type="InterPro" id="IPR036875">
    <property type="entry name" value="Znf_CCHC_sf"/>
</dbReference>
<evidence type="ECO:0000256" key="5">
    <source>
        <dbReference type="PROSITE-ProRule" id="PRU00047"/>
    </source>
</evidence>
<keyword evidence="2" id="KW-0677">Repeat</keyword>
<dbReference type="Gene3D" id="4.10.60.10">
    <property type="entry name" value="Zinc finger, CCHC-type"/>
    <property type="match status" value="1"/>
</dbReference>
<gene>
    <name evidence="7" type="ORF">KSP40_PGU014414</name>
</gene>
<dbReference type="Pfam" id="PF00098">
    <property type="entry name" value="zf-CCHC"/>
    <property type="match status" value="1"/>
</dbReference>
<keyword evidence="3 5" id="KW-0863">Zinc-finger</keyword>